<gene>
    <name evidence="3" type="ORF">Dfulv_04425</name>
</gene>
<proteinExistence type="predicted"/>
<reference evidence="3" key="2">
    <citation type="submission" date="2022-09" db="EMBL/GenBank/DDBJ databases">
        <title>Biosynthetic gene clusters of Dactylosporangioum fulvum.</title>
        <authorList>
            <person name="Caradec T."/>
        </authorList>
    </citation>
    <scope>NUCLEOTIDE SEQUENCE</scope>
    <source>
        <strain evidence="3">NRRL B-16292</strain>
    </source>
</reference>
<evidence type="ECO:0000256" key="1">
    <source>
        <dbReference type="ARBA" id="ARBA00022763"/>
    </source>
</evidence>
<dbReference type="PANTHER" id="PTHR43003">
    <property type="entry name" value="DNA-3-METHYLADENINE GLYCOSYLASE"/>
    <property type="match status" value="1"/>
</dbReference>
<protein>
    <recommendedName>
        <fullName evidence="5">DNA-3-methyladenine glycosylase II</fullName>
    </recommendedName>
</protein>
<dbReference type="RefSeq" id="WP_259861327.1">
    <property type="nucleotide sequence ID" value="NZ_BAAAST010000040.1"/>
</dbReference>
<evidence type="ECO:0008006" key="5">
    <source>
        <dbReference type="Google" id="ProtNLM"/>
    </source>
</evidence>
<dbReference type="PANTHER" id="PTHR43003:SF5">
    <property type="entry name" value="DNA-3-METHYLADENINE GLYCOSYLASE"/>
    <property type="match status" value="1"/>
</dbReference>
<name>A0ABY5W298_9ACTN</name>
<dbReference type="Gene3D" id="1.10.340.30">
    <property type="entry name" value="Hypothetical protein, domain 2"/>
    <property type="match status" value="1"/>
</dbReference>
<sequence>MTELTSTAHTVLTATAPFDLACSLRAIKGFTPSAGDQFIADGRVRKAFRHPTDPARAVVAEVVGRDDGAPGVGLTVFSDELLDPLEVAAVAGRVAQWLSLGDDRSEFLAVARADPAMARVLAAAEGLHQVRFASLAEGATFFTLTQRSTQWFATARKRRLVDDHGPRCVVGQKVLTAFPDLSLLTAMAPDHLLPYAGSRARAERLTTVLAGVAELDEQWLRTGPYEEVRAALLAVRGIGTFTAHALLLRVLGRPDAVPLELAQFRKTALDLYGEPTPTPAELRSRYGPWIGWWAYTSRTALSWLDQDEKALQRSLVRAAA</sequence>
<reference evidence="3" key="1">
    <citation type="submission" date="2021-04" db="EMBL/GenBank/DDBJ databases">
        <authorList>
            <person name="Hartkoorn R.C."/>
            <person name="Beaudoing E."/>
            <person name="Hot D."/>
        </authorList>
    </citation>
    <scope>NUCLEOTIDE SEQUENCE</scope>
    <source>
        <strain evidence="3">NRRL B-16292</strain>
    </source>
</reference>
<keyword evidence="1" id="KW-0227">DNA damage</keyword>
<accession>A0ABY5W298</accession>
<keyword evidence="2" id="KW-0234">DNA repair</keyword>
<dbReference type="InterPro" id="IPR051912">
    <property type="entry name" value="Alkylbase_DNA_Glycosylase/TA"/>
</dbReference>
<evidence type="ECO:0000256" key="2">
    <source>
        <dbReference type="ARBA" id="ARBA00023204"/>
    </source>
</evidence>
<dbReference type="EMBL" id="CP073720">
    <property type="protein sequence ID" value="UWP83535.1"/>
    <property type="molecule type" value="Genomic_DNA"/>
</dbReference>
<evidence type="ECO:0000313" key="3">
    <source>
        <dbReference type="EMBL" id="UWP83535.1"/>
    </source>
</evidence>
<dbReference type="InterPro" id="IPR011257">
    <property type="entry name" value="DNA_glycosylase"/>
</dbReference>
<evidence type="ECO:0000313" key="4">
    <source>
        <dbReference type="Proteomes" id="UP001059617"/>
    </source>
</evidence>
<dbReference type="SUPFAM" id="SSF48150">
    <property type="entry name" value="DNA-glycosylase"/>
    <property type="match status" value="1"/>
</dbReference>
<organism evidence="3 4">
    <name type="scientific">Dactylosporangium fulvum</name>
    <dbReference type="NCBI Taxonomy" id="53359"/>
    <lineage>
        <taxon>Bacteria</taxon>
        <taxon>Bacillati</taxon>
        <taxon>Actinomycetota</taxon>
        <taxon>Actinomycetes</taxon>
        <taxon>Micromonosporales</taxon>
        <taxon>Micromonosporaceae</taxon>
        <taxon>Dactylosporangium</taxon>
    </lineage>
</organism>
<keyword evidence="4" id="KW-1185">Reference proteome</keyword>
<dbReference type="Proteomes" id="UP001059617">
    <property type="component" value="Chromosome"/>
</dbReference>